<name>A0A2M7Z2S2_9BACT</name>
<dbReference type="Pfam" id="PF00226">
    <property type="entry name" value="DnaJ"/>
    <property type="match status" value="1"/>
</dbReference>
<organism evidence="2 3">
    <name type="scientific">Candidatus Nealsonbacteria bacterium CG_4_9_14_3_um_filter_37_29</name>
    <dbReference type="NCBI Taxonomy" id="1974696"/>
    <lineage>
        <taxon>Bacteria</taxon>
        <taxon>Candidatus Nealsoniibacteriota</taxon>
    </lineage>
</organism>
<dbReference type="Gene3D" id="1.10.287.110">
    <property type="entry name" value="DnaJ domain"/>
    <property type="match status" value="1"/>
</dbReference>
<evidence type="ECO:0000313" key="3">
    <source>
        <dbReference type="Proteomes" id="UP000230178"/>
    </source>
</evidence>
<evidence type="ECO:0000259" key="1">
    <source>
        <dbReference type="Pfam" id="PF00226"/>
    </source>
</evidence>
<dbReference type="SUPFAM" id="SSF46565">
    <property type="entry name" value="Chaperone J-domain"/>
    <property type="match status" value="1"/>
</dbReference>
<protein>
    <recommendedName>
        <fullName evidence="1">J domain-containing protein</fullName>
    </recommendedName>
</protein>
<evidence type="ECO:0000313" key="2">
    <source>
        <dbReference type="EMBL" id="PJA82484.1"/>
    </source>
</evidence>
<dbReference type="EMBL" id="PFVS01000120">
    <property type="protein sequence ID" value="PJA82484.1"/>
    <property type="molecule type" value="Genomic_DNA"/>
</dbReference>
<accession>A0A2M7Z2S2</accession>
<sequence length="28" mass="3232">MKDYYQILGISKGASPDEIKKAYYKLAH</sequence>
<feature type="domain" description="J" evidence="1">
    <location>
        <begin position="3"/>
        <end position="27"/>
    </location>
</feature>
<feature type="non-terminal residue" evidence="2">
    <location>
        <position position="28"/>
    </location>
</feature>
<dbReference type="InterPro" id="IPR036869">
    <property type="entry name" value="J_dom_sf"/>
</dbReference>
<dbReference type="CDD" id="cd06257">
    <property type="entry name" value="DnaJ"/>
    <property type="match status" value="1"/>
</dbReference>
<dbReference type="AlphaFoldDB" id="A0A2M7Z2S2"/>
<dbReference type="Proteomes" id="UP000230178">
    <property type="component" value="Unassembled WGS sequence"/>
</dbReference>
<dbReference type="InterPro" id="IPR001623">
    <property type="entry name" value="DnaJ_domain"/>
</dbReference>
<proteinExistence type="predicted"/>
<reference evidence="3" key="1">
    <citation type="submission" date="2017-09" db="EMBL/GenBank/DDBJ databases">
        <title>Depth-based differentiation of microbial function through sediment-hosted aquifers and enrichment of novel symbionts in the deep terrestrial subsurface.</title>
        <authorList>
            <person name="Probst A.J."/>
            <person name="Ladd B."/>
            <person name="Jarett J.K."/>
            <person name="Geller-Mcgrath D.E."/>
            <person name="Sieber C.M.K."/>
            <person name="Emerson J.B."/>
            <person name="Anantharaman K."/>
            <person name="Thomas B.C."/>
            <person name="Malmstrom R."/>
            <person name="Stieglmeier M."/>
            <person name="Klingl A."/>
            <person name="Woyke T."/>
            <person name="Ryan C.M."/>
            <person name="Banfield J.F."/>
        </authorList>
    </citation>
    <scope>NUCLEOTIDE SEQUENCE [LARGE SCALE GENOMIC DNA]</scope>
</reference>
<dbReference type="PRINTS" id="PR00625">
    <property type="entry name" value="JDOMAIN"/>
</dbReference>
<gene>
    <name evidence="2" type="ORF">CO146_03020</name>
</gene>
<comment type="caution">
    <text evidence="2">The sequence shown here is derived from an EMBL/GenBank/DDBJ whole genome shotgun (WGS) entry which is preliminary data.</text>
</comment>